<dbReference type="PROSITE" id="PS51257">
    <property type="entry name" value="PROKAR_LIPOPROTEIN"/>
    <property type="match status" value="1"/>
</dbReference>
<evidence type="ECO:0000313" key="1">
    <source>
        <dbReference type="EMBL" id="ELZ24283.1"/>
    </source>
</evidence>
<evidence type="ECO:0000313" key="2">
    <source>
        <dbReference type="Proteomes" id="UP000011626"/>
    </source>
</evidence>
<dbReference type="AlphaFoldDB" id="M0CNR3"/>
<dbReference type="PANTHER" id="PTHR30289:SF1">
    <property type="entry name" value="PEBP (PHOSPHATIDYLETHANOLAMINE-BINDING PROTEIN) FAMILY PROTEIN"/>
    <property type="match status" value="1"/>
</dbReference>
<dbReference type="InterPro" id="IPR006311">
    <property type="entry name" value="TAT_signal"/>
</dbReference>
<gene>
    <name evidence="1" type="ORF">C475_13577</name>
</gene>
<dbReference type="SUPFAM" id="SSF49777">
    <property type="entry name" value="PEBP-like"/>
    <property type="match status" value="1"/>
</dbReference>
<dbReference type="Pfam" id="PF01161">
    <property type="entry name" value="PBP"/>
    <property type="match status" value="1"/>
</dbReference>
<reference evidence="1 2" key="1">
    <citation type="journal article" date="2014" name="PLoS Genet.">
        <title>Phylogenetically driven sequencing of extremely halophilic archaea reveals strategies for static and dynamic osmo-response.</title>
        <authorList>
            <person name="Becker E.A."/>
            <person name="Seitzer P.M."/>
            <person name="Tritt A."/>
            <person name="Larsen D."/>
            <person name="Krusor M."/>
            <person name="Yao A.I."/>
            <person name="Wu D."/>
            <person name="Madern D."/>
            <person name="Eisen J.A."/>
            <person name="Darling A.E."/>
            <person name="Facciotti M.T."/>
        </authorList>
    </citation>
    <scope>NUCLEOTIDE SEQUENCE [LARGE SCALE GENOMIC DNA]</scope>
    <source>
        <strain evidence="1 2">2-9-1</strain>
    </source>
</reference>
<dbReference type="PANTHER" id="PTHR30289">
    <property type="entry name" value="UNCHARACTERIZED PROTEIN YBCL-RELATED"/>
    <property type="match status" value="1"/>
</dbReference>
<evidence type="ECO:0008006" key="3">
    <source>
        <dbReference type="Google" id="ProtNLM"/>
    </source>
</evidence>
<dbReference type="InterPro" id="IPR008914">
    <property type="entry name" value="PEBP"/>
</dbReference>
<dbReference type="InterPro" id="IPR005247">
    <property type="entry name" value="YbhB_YbcL/LppC-like"/>
</dbReference>
<dbReference type="OrthoDB" id="28720at2157"/>
<dbReference type="CDD" id="cd00865">
    <property type="entry name" value="PEBP_bact_arch"/>
    <property type="match status" value="1"/>
</dbReference>
<keyword evidence="2" id="KW-1185">Reference proteome</keyword>
<comment type="caution">
    <text evidence="1">The sequence shown here is derived from an EMBL/GenBank/DDBJ whole genome shotgun (WGS) entry which is preliminary data.</text>
</comment>
<dbReference type="STRING" id="797114.C475_13577"/>
<dbReference type="PROSITE" id="PS51318">
    <property type="entry name" value="TAT"/>
    <property type="match status" value="1"/>
</dbReference>
<dbReference type="Proteomes" id="UP000011626">
    <property type="component" value="Unassembled WGS sequence"/>
</dbReference>
<organism evidence="1 2">
    <name type="scientific">Halosimplex carlsbadense 2-9-1</name>
    <dbReference type="NCBI Taxonomy" id="797114"/>
    <lineage>
        <taxon>Archaea</taxon>
        <taxon>Methanobacteriati</taxon>
        <taxon>Methanobacteriota</taxon>
        <taxon>Stenosarchaea group</taxon>
        <taxon>Halobacteria</taxon>
        <taxon>Halobacteriales</taxon>
        <taxon>Haloarculaceae</taxon>
        <taxon>Halosimplex</taxon>
    </lineage>
</organism>
<accession>M0CNR3</accession>
<protein>
    <recommendedName>
        <fullName evidence="3">YbhB/YbcL family Raf kinase inhibitor-like protein</fullName>
    </recommendedName>
</protein>
<dbReference type="eggNOG" id="arCOG04702">
    <property type="taxonomic scope" value="Archaea"/>
</dbReference>
<proteinExistence type="predicted"/>
<dbReference type="InterPro" id="IPR036610">
    <property type="entry name" value="PEBP-like_sf"/>
</dbReference>
<dbReference type="RefSeq" id="WP_006884387.1">
    <property type="nucleotide sequence ID" value="NZ_AOIU01000031.1"/>
</dbReference>
<dbReference type="Gene3D" id="3.90.280.10">
    <property type="entry name" value="PEBP-like"/>
    <property type="match status" value="1"/>
</dbReference>
<dbReference type="NCBIfam" id="TIGR00481">
    <property type="entry name" value="YbhB/YbcL family Raf kinase inhibitor-like protein"/>
    <property type="match status" value="1"/>
</dbReference>
<dbReference type="EMBL" id="AOIU01000031">
    <property type="protein sequence ID" value="ELZ24283.1"/>
    <property type="molecule type" value="Genomic_DNA"/>
</dbReference>
<name>M0CNR3_9EURY</name>
<sequence>MLSRRRLLAAGGAAVVAGCGSGPDERTATEDDGSGGYEPLVVRPSGFEDEGTIPRKYTGVGDDVSPPMTVENVPAKAETLAIVLDDPDANEFLHWLIWNVPADTDEIPEGIPQSGTVDSLGGARQGTNDFGEVGYRGPLPPEGDAAHTYQFTTYAVDTSLELAAGADRGELDSALDGHVIDRYPFVATFER</sequence>